<evidence type="ECO:0000256" key="6">
    <source>
        <dbReference type="PROSITE-ProRule" id="PRU00779"/>
    </source>
</evidence>
<dbReference type="InterPro" id="IPR013780">
    <property type="entry name" value="Glyco_hydro_b"/>
</dbReference>
<protein>
    <recommendedName>
        <fullName evidence="10">P-type domain-containing protein</fullName>
    </recommendedName>
</protein>
<keyword evidence="4" id="KW-1015">Disulfide bond</keyword>
<evidence type="ECO:0000256" key="3">
    <source>
        <dbReference type="ARBA" id="ARBA00023136"/>
    </source>
</evidence>
<sequence length="938" mass="104733">RVALGHSTMRALLLLPLLLLGVQTASSSSFDRRIDCHPEREPTAESCAARGCDYDGISSGPIGMPKCFMRAEEIGYTAKNGPGGGQTLTKNKGPASPWSDDIGSIRSRFADIGNGVLNVRLDTEEARYDPAPILDLPRETLPSEEKLQVDMTGSDPFSFAVKRQDNTKVFDTSIGGLIFTDQFIQIAALLPSDKMYGWGENIHQSLKHDFTRYTSWGMFARGDAPNSTDLHTANLYGVHPFYLLLEPSGKAHGVFFLNTNAQDVTTLPAPGLVYRTTGGFLDMYFFPGPSPAQVIAQYHAFIGRPFIPSYWALGFQLCRWGYKSLDDLKERVGAVMAAGIPLDVVYADIDYMDNRKDFTTGELWTGFNDYIDQLHSWGMSSILIFDPAVQVDYDVFQRAKDKKVSFIEWERADQVQPEIQSQYPMANDTKLMLGLVWPDRHVAFPDFLDTTNATDEWWEDEFGRYYKQVKFDGAWIDMNEPQVFATRNTPVDEVPQNGRYPVVCPKDGQDAKWDSPPYQTHAVFYFGEDSFLGADSLCLTGLSQRGTNRLYNTRNLYGWSESRTTAAVMRKTTGRRANVISRSTFASSGRFAGHWLGDNSATWNDLRTSISEAMEFNMFGLPYVGSDVCGFKGVSNEELCLRWQQMAAFHSFFRNHNAIGYPAQDPAVWPSVAAATKKANEFRYRYLPYLYTLHYRASTSGETVVRPLFFEYPSDAKTHEISYQFMWGASVMVAPVYTQGAQMIEVYVPEQDTYFSLYDQKYGNKVPLGLSTFDAPTTSNSPTFVRASSIIPRHQSSALTTAALRVFPFSFLVVPGSNGSASGSLFWDDGDSIVENWKEADYVLAYLTYTSFGGNSLIVNTTRGSTSIDVPALAELEIFDYPSAPDYSSFTLNGAKLSVNTQASKYSAVSKVLTLAFSQRIPVNKEGTTTIRWSNSKI</sequence>
<evidence type="ECO:0000313" key="11">
    <source>
        <dbReference type="EMBL" id="GMT03543.1"/>
    </source>
</evidence>
<dbReference type="InterPro" id="IPR044913">
    <property type="entry name" value="P_trefoil_dom_sf"/>
</dbReference>
<feature type="non-terminal residue" evidence="11">
    <location>
        <position position="1"/>
    </location>
</feature>
<dbReference type="InterPro" id="IPR000322">
    <property type="entry name" value="Glyco_hydro_31_TIM"/>
</dbReference>
<dbReference type="PROSITE" id="PS51448">
    <property type="entry name" value="P_TREFOIL_2"/>
    <property type="match status" value="1"/>
</dbReference>
<dbReference type="GO" id="GO:0030246">
    <property type="term" value="F:carbohydrate binding"/>
    <property type="evidence" value="ECO:0007669"/>
    <property type="project" value="InterPro"/>
</dbReference>
<dbReference type="SUPFAM" id="SSF57492">
    <property type="entry name" value="Trefoil"/>
    <property type="match status" value="1"/>
</dbReference>
<dbReference type="InterPro" id="IPR048395">
    <property type="entry name" value="Glyco_hydro_31_C"/>
</dbReference>
<evidence type="ECO:0000313" key="12">
    <source>
        <dbReference type="Proteomes" id="UP001432027"/>
    </source>
</evidence>
<keyword evidence="12" id="KW-1185">Reference proteome</keyword>
<comment type="subcellular location">
    <subcellularLocation>
        <location evidence="1">Membrane</location>
    </subcellularLocation>
</comment>
<feature type="domain" description="P-type" evidence="10">
    <location>
        <begin position="23"/>
        <end position="71"/>
    </location>
</feature>
<keyword evidence="7" id="KW-0378">Hydrolase</keyword>
<dbReference type="Pfam" id="PF00088">
    <property type="entry name" value="Trefoil"/>
    <property type="match status" value="1"/>
</dbReference>
<dbReference type="PANTHER" id="PTHR22762">
    <property type="entry name" value="ALPHA-GLUCOSIDASE"/>
    <property type="match status" value="1"/>
</dbReference>
<accession>A0AAV5UA53</accession>
<comment type="caution">
    <text evidence="6">Lacks conserved residue(s) required for the propagation of feature annotation.</text>
</comment>
<dbReference type="PANTHER" id="PTHR22762:SF133">
    <property type="entry name" value="P-TYPE DOMAIN-CONTAINING PROTEIN"/>
    <property type="match status" value="1"/>
</dbReference>
<dbReference type="Pfam" id="PF01055">
    <property type="entry name" value="Glyco_hydro_31_2nd"/>
    <property type="match status" value="1"/>
</dbReference>
<feature type="region of interest" description="Disordered" evidence="8">
    <location>
        <begin position="78"/>
        <end position="97"/>
    </location>
</feature>
<dbReference type="Gene3D" id="2.60.40.1760">
    <property type="entry name" value="glycosyl hydrolase (family 31)"/>
    <property type="match status" value="1"/>
</dbReference>
<keyword evidence="3" id="KW-0472">Membrane</keyword>
<dbReference type="InterPro" id="IPR011013">
    <property type="entry name" value="Gal_mutarotase_sf_dom"/>
</dbReference>
<dbReference type="Gene3D" id="4.10.110.10">
    <property type="entry name" value="Spasmolytic Protein, domain 1"/>
    <property type="match status" value="1"/>
</dbReference>
<dbReference type="Gene3D" id="3.20.20.80">
    <property type="entry name" value="Glycosidases"/>
    <property type="match status" value="1"/>
</dbReference>
<dbReference type="Proteomes" id="UP001432027">
    <property type="component" value="Unassembled WGS sequence"/>
</dbReference>
<reference evidence="11" key="1">
    <citation type="submission" date="2023-10" db="EMBL/GenBank/DDBJ databases">
        <title>Genome assembly of Pristionchus species.</title>
        <authorList>
            <person name="Yoshida K."/>
            <person name="Sommer R.J."/>
        </authorList>
    </citation>
    <scope>NUCLEOTIDE SEQUENCE</scope>
    <source>
        <strain evidence="11">RS0144</strain>
    </source>
</reference>
<evidence type="ECO:0000256" key="2">
    <source>
        <dbReference type="ARBA" id="ARBA00007806"/>
    </source>
</evidence>
<name>A0AAV5UA53_9BILA</name>
<dbReference type="Pfam" id="PF21365">
    <property type="entry name" value="Glyco_hydro_31_3rd"/>
    <property type="match status" value="1"/>
</dbReference>
<dbReference type="GO" id="GO:0005975">
    <property type="term" value="P:carbohydrate metabolic process"/>
    <property type="evidence" value="ECO:0007669"/>
    <property type="project" value="InterPro"/>
</dbReference>
<proteinExistence type="inferred from homology"/>
<evidence type="ECO:0000256" key="1">
    <source>
        <dbReference type="ARBA" id="ARBA00004370"/>
    </source>
</evidence>
<organism evidence="11 12">
    <name type="scientific">Pristionchus entomophagus</name>
    <dbReference type="NCBI Taxonomy" id="358040"/>
    <lineage>
        <taxon>Eukaryota</taxon>
        <taxon>Metazoa</taxon>
        <taxon>Ecdysozoa</taxon>
        <taxon>Nematoda</taxon>
        <taxon>Chromadorea</taxon>
        <taxon>Rhabditida</taxon>
        <taxon>Rhabditina</taxon>
        <taxon>Diplogasteromorpha</taxon>
        <taxon>Diplogasteroidea</taxon>
        <taxon>Neodiplogasteridae</taxon>
        <taxon>Pristionchus</taxon>
    </lineage>
</organism>
<gene>
    <name evidence="11" type="ORF">PENTCL1PPCAC_25717</name>
</gene>
<dbReference type="AlphaFoldDB" id="A0AAV5UA53"/>
<evidence type="ECO:0000259" key="10">
    <source>
        <dbReference type="PROSITE" id="PS51448"/>
    </source>
</evidence>
<dbReference type="GO" id="GO:0016020">
    <property type="term" value="C:membrane"/>
    <property type="evidence" value="ECO:0007669"/>
    <property type="project" value="UniProtKB-SubCell"/>
</dbReference>
<dbReference type="GO" id="GO:0004558">
    <property type="term" value="F:alpha-1,4-glucosidase activity"/>
    <property type="evidence" value="ECO:0007669"/>
    <property type="project" value="TreeGrafter"/>
</dbReference>
<comment type="similarity">
    <text evidence="2 7">Belongs to the glycosyl hydrolase 31 family.</text>
</comment>
<dbReference type="CDD" id="cd14752">
    <property type="entry name" value="GH31_N"/>
    <property type="match status" value="1"/>
</dbReference>
<dbReference type="InterPro" id="IPR017853">
    <property type="entry name" value="GH"/>
</dbReference>
<keyword evidence="5" id="KW-0325">Glycoprotein</keyword>
<dbReference type="SUPFAM" id="SSF51011">
    <property type="entry name" value="Glycosyl hydrolase domain"/>
    <property type="match status" value="1"/>
</dbReference>
<dbReference type="EMBL" id="BTSX01000006">
    <property type="protein sequence ID" value="GMT03543.1"/>
    <property type="molecule type" value="Genomic_DNA"/>
</dbReference>
<feature type="chain" id="PRO_5043652496" description="P-type domain-containing protein" evidence="9">
    <location>
        <begin position="28"/>
        <end position="938"/>
    </location>
</feature>
<comment type="caution">
    <text evidence="11">The sequence shown here is derived from an EMBL/GenBank/DDBJ whole genome shotgun (WGS) entry which is preliminary data.</text>
</comment>
<dbReference type="CDD" id="cd00111">
    <property type="entry name" value="Trefoil"/>
    <property type="match status" value="1"/>
</dbReference>
<dbReference type="SUPFAM" id="SSF51445">
    <property type="entry name" value="(Trans)glycosidases"/>
    <property type="match status" value="1"/>
</dbReference>
<dbReference type="SUPFAM" id="SSF74650">
    <property type="entry name" value="Galactose mutarotase-like"/>
    <property type="match status" value="1"/>
</dbReference>
<evidence type="ECO:0000256" key="7">
    <source>
        <dbReference type="RuleBase" id="RU361185"/>
    </source>
</evidence>
<dbReference type="CDD" id="cd06602">
    <property type="entry name" value="GH31_MGAM_SI_GAA"/>
    <property type="match status" value="1"/>
</dbReference>
<evidence type="ECO:0000256" key="4">
    <source>
        <dbReference type="ARBA" id="ARBA00023157"/>
    </source>
</evidence>
<evidence type="ECO:0000256" key="5">
    <source>
        <dbReference type="ARBA" id="ARBA00023180"/>
    </source>
</evidence>
<feature type="signal peptide" evidence="9">
    <location>
        <begin position="1"/>
        <end position="27"/>
    </location>
</feature>
<keyword evidence="9" id="KW-0732">Signal</keyword>
<evidence type="ECO:0000256" key="9">
    <source>
        <dbReference type="SAM" id="SignalP"/>
    </source>
</evidence>
<evidence type="ECO:0000256" key="8">
    <source>
        <dbReference type="SAM" id="MobiDB-lite"/>
    </source>
</evidence>
<dbReference type="InterPro" id="IPR000519">
    <property type="entry name" value="P_trefoil_dom"/>
</dbReference>
<keyword evidence="7" id="KW-0326">Glycosidase</keyword>
<dbReference type="Gene3D" id="2.60.40.1180">
    <property type="entry name" value="Golgi alpha-mannosidase II"/>
    <property type="match status" value="2"/>
</dbReference>